<accession>A0A679JBH3</accession>
<feature type="transmembrane region" description="Helical" evidence="1">
    <location>
        <begin position="62"/>
        <end position="81"/>
    </location>
</feature>
<evidence type="ECO:0000256" key="1">
    <source>
        <dbReference type="SAM" id="Phobius"/>
    </source>
</evidence>
<dbReference type="Pfam" id="PF00563">
    <property type="entry name" value="EAL"/>
    <property type="match status" value="1"/>
</dbReference>
<organism evidence="4">
    <name type="scientific">Variovorax paradoxus</name>
    <dbReference type="NCBI Taxonomy" id="34073"/>
    <lineage>
        <taxon>Bacteria</taxon>
        <taxon>Pseudomonadati</taxon>
        <taxon>Pseudomonadota</taxon>
        <taxon>Betaproteobacteria</taxon>
        <taxon>Burkholderiales</taxon>
        <taxon>Comamonadaceae</taxon>
        <taxon>Variovorax</taxon>
    </lineage>
</organism>
<proteinExistence type="predicted"/>
<dbReference type="InterPro" id="IPR050706">
    <property type="entry name" value="Cyclic-di-GMP_PDE-like"/>
</dbReference>
<dbReference type="PANTHER" id="PTHR33121:SF79">
    <property type="entry name" value="CYCLIC DI-GMP PHOSPHODIESTERASE PDED-RELATED"/>
    <property type="match status" value="1"/>
</dbReference>
<reference evidence="4" key="1">
    <citation type="submission" date="2019-12" db="EMBL/GenBank/DDBJ databases">
        <authorList>
            <person name="Cremers G."/>
        </authorList>
    </citation>
    <scope>NUCLEOTIDE SEQUENCE</scope>
    <source>
        <strain evidence="4">Vvax</strain>
    </source>
</reference>
<name>A0A679JBH3_VARPD</name>
<dbReference type="PROSITE" id="PS50883">
    <property type="entry name" value="EAL"/>
    <property type="match status" value="1"/>
</dbReference>
<gene>
    <name evidence="4" type="ORF">VVAX_06548</name>
</gene>
<keyword evidence="1" id="KW-0812">Transmembrane</keyword>
<evidence type="ECO:0000259" key="2">
    <source>
        <dbReference type="PROSITE" id="PS50883"/>
    </source>
</evidence>
<dbReference type="SMART" id="SM00267">
    <property type="entry name" value="GGDEF"/>
    <property type="match status" value="1"/>
</dbReference>
<dbReference type="InterPro" id="IPR035919">
    <property type="entry name" value="EAL_sf"/>
</dbReference>
<feature type="transmembrane region" description="Helical" evidence="1">
    <location>
        <begin position="159"/>
        <end position="177"/>
    </location>
</feature>
<dbReference type="SUPFAM" id="SSF141868">
    <property type="entry name" value="EAL domain-like"/>
    <property type="match status" value="1"/>
</dbReference>
<dbReference type="Gene3D" id="3.30.70.270">
    <property type="match status" value="1"/>
</dbReference>
<dbReference type="InterPro" id="IPR043128">
    <property type="entry name" value="Rev_trsase/Diguanyl_cyclase"/>
</dbReference>
<feature type="transmembrane region" description="Helical" evidence="1">
    <location>
        <begin position="183"/>
        <end position="200"/>
    </location>
</feature>
<dbReference type="InterPro" id="IPR000160">
    <property type="entry name" value="GGDEF_dom"/>
</dbReference>
<dbReference type="NCBIfam" id="TIGR00254">
    <property type="entry name" value="GGDEF"/>
    <property type="match status" value="1"/>
</dbReference>
<feature type="domain" description="GGDEF" evidence="3">
    <location>
        <begin position="270"/>
        <end position="400"/>
    </location>
</feature>
<dbReference type="EMBL" id="LR743508">
    <property type="protein sequence ID" value="CAA2110300.1"/>
    <property type="molecule type" value="Genomic_DNA"/>
</dbReference>
<sequence>MVELTSGSDASILPAADDVLARWVRADQLLSVRRSVRAVVPSSMAVGLATTAVALYSSADWMFPVAWLVLVVVSNAFRAFVCRSVRSSEGSLGGLDEPGIAGRLRLVTLSSFLSGCVWALLPLFCRSEAPSETLFFMTVVCGVCAGSVIYSAAYAPVPVVFFTPALGAVTVWLVGAGGFHHNALALMVFVYLVTLIHASVRGDRAFRASSRLKNEALFMASELRHTHARSTRAARELDFRANHDSLTGLFNREGFFEAASRLGGETGSHRDHAALMLDLDGFKAVNDAFGHKTGDQVLQDVGHWLQLQLVKHHAVVGRWGGDEFAVFYKPRGPQDAPEAVAQALIDSIGHATSHYGGQLGVSVGICTGHDCSVAEMLSFSDEALYEAKRLGRNRCHRFDDALHGRLLSRRDIERDLSDAIASRAICVWYQPILGEGGRRLHSLEALLRWQHPRHGWVAPSDVIFAAANTGLAERLLRHILSEVCVGLQQLAAAGAHFEDVPVAMNVSPREMSQLPVDAIVLETLERHGLPAHRLQIEITEEVALDASAAKTRLRALAEAGISIVIDDFGVGYSSLASLRGEHVRQVKIDRSFILNLASSPGSRLMVEAVIRLGQSLFIEVVAEGVESQEELDALNALGSPLLQGFYFMRPAPLAKVIAWAGQRASHTASAHT</sequence>
<dbReference type="Gene3D" id="3.20.20.450">
    <property type="entry name" value="EAL domain"/>
    <property type="match status" value="1"/>
</dbReference>
<evidence type="ECO:0000259" key="3">
    <source>
        <dbReference type="PROSITE" id="PS50887"/>
    </source>
</evidence>
<keyword evidence="1" id="KW-1133">Transmembrane helix</keyword>
<dbReference type="RefSeq" id="WP_339094720.1">
    <property type="nucleotide sequence ID" value="NZ_LR743508.1"/>
</dbReference>
<protein>
    <submittedName>
        <fullName evidence="4">Putative signaling protein</fullName>
    </submittedName>
</protein>
<dbReference type="CDD" id="cd01949">
    <property type="entry name" value="GGDEF"/>
    <property type="match status" value="1"/>
</dbReference>
<dbReference type="SUPFAM" id="SSF55073">
    <property type="entry name" value="Nucleotide cyclase"/>
    <property type="match status" value="1"/>
</dbReference>
<dbReference type="InterPro" id="IPR001633">
    <property type="entry name" value="EAL_dom"/>
</dbReference>
<dbReference type="AlphaFoldDB" id="A0A679JBH3"/>
<dbReference type="PANTHER" id="PTHR33121">
    <property type="entry name" value="CYCLIC DI-GMP PHOSPHODIESTERASE PDEF"/>
    <property type="match status" value="1"/>
</dbReference>
<dbReference type="PROSITE" id="PS50887">
    <property type="entry name" value="GGDEF"/>
    <property type="match status" value="1"/>
</dbReference>
<evidence type="ECO:0000313" key="4">
    <source>
        <dbReference type="EMBL" id="CAA2110300.1"/>
    </source>
</evidence>
<dbReference type="GO" id="GO:0071111">
    <property type="term" value="F:cyclic-guanylate-specific phosphodiesterase activity"/>
    <property type="evidence" value="ECO:0007669"/>
    <property type="project" value="InterPro"/>
</dbReference>
<feature type="transmembrane region" description="Helical" evidence="1">
    <location>
        <begin position="133"/>
        <end position="152"/>
    </location>
</feature>
<feature type="domain" description="EAL" evidence="2">
    <location>
        <begin position="409"/>
        <end position="664"/>
    </location>
</feature>
<dbReference type="Pfam" id="PF00990">
    <property type="entry name" value="GGDEF"/>
    <property type="match status" value="1"/>
</dbReference>
<keyword evidence="1" id="KW-0472">Membrane</keyword>
<dbReference type="InterPro" id="IPR029787">
    <property type="entry name" value="Nucleotide_cyclase"/>
</dbReference>
<dbReference type="SMART" id="SM00052">
    <property type="entry name" value="EAL"/>
    <property type="match status" value="1"/>
</dbReference>
<dbReference type="CDD" id="cd01948">
    <property type="entry name" value="EAL"/>
    <property type="match status" value="1"/>
</dbReference>